<evidence type="ECO:0000256" key="7">
    <source>
        <dbReference type="ARBA" id="ARBA00023175"/>
    </source>
</evidence>
<dbReference type="PANTHER" id="PTHR47969">
    <property type="entry name" value="CHROMOSOME-ASSOCIATED KINESIN KIF4A-RELATED"/>
    <property type="match status" value="1"/>
</dbReference>
<feature type="coiled-coil region" evidence="11">
    <location>
        <begin position="848"/>
        <end position="886"/>
    </location>
</feature>
<proteinExistence type="inferred from homology"/>
<dbReference type="Pfam" id="PF00225">
    <property type="entry name" value="Kinesin"/>
    <property type="match status" value="1"/>
</dbReference>
<evidence type="ECO:0000256" key="11">
    <source>
        <dbReference type="SAM" id="Coils"/>
    </source>
</evidence>
<dbReference type="WBParaSite" id="DME_0000564601-mRNA-1">
    <property type="protein sequence ID" value="DME_0000564601-mRNA-1"/>
    <property type="gene ID" value="DME_0000564601"/>
</dbReference>
<name>A0A0N4UE60_DRAME</name>
<dbReference type="PROSITE" id="PS00411">
    <property type="entry name" value="KINESIN_MOTOR_1"/>
    <property type="match status" value="1"/>
</dbReference>
<protein>
    <submittedName>
        <fullName evidence="17">Kinesin motor domain-containing protein</fullName>
    </submittedName>
</protein>
<keyword evidence="3" id="KW-0493">Microtubule</keyword>
<feature type="domain" description="Kinesin motor" evidence="13">
    <location>
        <begin position="6"/>
        <end position="328"/>
    </location>
</feature>
<evidence type="ECO:0000256" key="3">
    <source>
        <dbReference type="ARBA" id="ARBA00022701"/>
    </source>
</evidence>
<dbReference type="InterPro" id="IPR001752">
    <property type="entry name" value="Kinesin_motor_dom"/>
</dbReference>
<feature type="coiled-coil region" evidence="11">
    <location>
        <begin position="522"/>
        <end position="689"/>
    </location>
</feature>
<dbReference type="FunFam" id="3.40.850.10:FF:000019">
    <property type="entry name" value="Kinesin-like protein KIN-5D"/>
    <property type="match status" value="1"/>
</dbReference>
<dbReference type="Gene3D" id="3.40.850.10">
    <property type="entry name" value="Kinesin motor domain"/>
    <property type="match status" value="1"/>
</dbReference>
<keyword evidence="6 11" id="KW-0175">Coiled coil</keyword>
<dbReference type="GO" id="GO:0003777">
    <property type="term" value="F:microtubule motor activity"/>
    <property type="evidence" value="ECO:0007669"/>
    <property type="project" value="InterPro"/>
</dbReference>
<feature type="coiled-coil region" evidence="11">
    <location>
        <begin position="727"/>
        <end position="754"/>
    </location>
</feature>
<evidence type="ECO:0000256" key="10">
    <source>
        <dbReference type="PROSITE-ProRule" id="PRU00283"/>
    </source>
</evidence>
<feature type="binding site" evidence="10">
    <location>
        <begin position="84"/>
        <end position="91"/>
    </location>
    <ligand>
        <name>ATP</name>
        <dbReference type="ChEBI" id="CHEBI:30616"/>
    </ligand>
</feature>
<dbReference type="OrthoDB" id="3176171at2759"/>
<evidence type="ECO:0000313" key="14">
    <source>
        <dbReference type="EMBL" id="VDN50718.1"/>
    </source>
</evidence>
<dbReference type="EMBL" id="UYYG01000006">
    <property type="protein sequence ID" value="VDN50718.1"/>
    <property type="molecule type" value="Genomic_DNA"/>
</dbReference>
<keyword evidence="7 10" id="KW-0505">Motor protein</keyword>
<dbReference type="STRING" id="318479.A0A0N4UE60"/>
<evidence type="ECO:0000256" key="8">
    <source>
        <dbReference type="ARBA" id="ARBA00023212"/>
    </source>
</evidence>
<keyword evidence="16" id="KW-1185">Reference proteome</keyword>
<comment type="similarity">
    <text evidence="9">Belongs to the TRAFAC class myosin-kinesin ATPase superfamily. Kinesin family. KIN-5/BimC subfamily.</text>
</comment>
<dbReference type="InterPro" id="IPR027417">
    <property type="entry name" value="P-loop_NTPase"/>
</dbReference>
<gene>
    <name evidence="14" type="ORF">DME_LOCUS691</name>
</gene>
<dbReference type="SUPFAM" id="SSF52540">
    <property type="entry name" value="P-loop containing nucleoside triphosphate hydrolases"/>
    <property type="match status" value="1"/>
</dbReference>
<evidence type="ECO:0000256" key="2">
    <source>
        <dbReference type="ARBA" id="ARBA00022490"/>
    </source>
</evidence>
<dbReference type="PANTHER" id="PTHR47969:SF15">
    <property type="entry name" value="CHROMOSOME-ASSOCIATED KINESIN KIF4A-RELATED"/>
    <property type="match status" value="1"/>
</dbReference>
<dbReference type="GO" id="GO:0005875">
    <property type="term" value="C:microtubule associated complex"/>
    <property type="evidence" value="ECO:0007669"/>
    <property type="project" value="TreeGrafter"/>
</dbReference>
<dbReference type="GO" id="GO:0005874">
    <property type="term" value="C:microtubule"/>
    <property type="evidence" value="ECO:0007669"/>
    <property type="project" value="UniProtKB-KW"/>
</dbReference>
<reference evidence="17" key="1">
    <citation type="submission" date="2016-04" db="UniProtKB">
        <authorList>
            <consortium name="WormBaseParasite"/>
        </authorList>
    </citation>
    <scope>IDENTIFICATION</scope>
</reference>
<reference evidence="14 16" key="2">
    <citation type="submission" date="2018-11" db="EMBL/GenBank/DDBJ databases">
        <authorList>
            <consortium name="Pathogen Informatics"/>
        </authorList>
    </citation>
    <scope>NUCLEOTIDE SEQUENCE [LARGE SCALE GENOMIC DNA]</scope>
</reference>
<evidence type="ECO:0000256" key="9">
    <source>
        <dbReference type="ARBA" id="ARBA00034704"/>
    </source>
</evidence>
<evidence type="ECO:0000259" key="13">
    <source>
        <dbReference type="PROSITE" id="PS50067"/>
    </source>
</evidence>
<evidence type="ECO:0000256" key="6">
    <source>
        <dbReference type="ARBA" id="ARBA00023054"/>
    </source>
</evidence>
<keyword evidence="2" id="KW-0963">Cytoplasm</keyword>
<evidence type="ECO:0000256" key="4">
    <source>
        <dbReference type="ARBA" id="ARBA00022741"/>
    </source>
</evidence>
<accession>A0A0N4UE60</accession>
<dbReference type="Pfam" id="PF25764">
    <property type="entry name" value="KIF21A_4th"/>
    <property type="match status" value="1"/>
</dbReference>
<dbReference type="AlphaFoldDB" id="A0A0N4UE60"/>
<keyword evidence="4 10" id="KW-0547">Nucleotide-binding</keyword>
<dbReference type="InterPro" id="IPR019821">
    <property type="entry name" value="Kinesin_motor_CS"/>
</dbReference>
<dbReference type="GO" id="GO:0005524">
    <property type="term" value="F:ATP binding"/>
    <property type="evidence" value="ECO:0007669"/>
    <property type="project" value="UniProtKB-UniRule"/>
</dbReference>
<dbReference type="Proteomes" id="UP000274756">
    <property type="component" value="Unassembled WGS sequence"/>
</dbReference>
<dbReference type="InterPro" id="IPR027640">
    <property type="entry name" value="Kinesin-like_fam"/>
</dbReference>
<organism evidence="15 17">
    <name type="scientific">Dracunculus medinensis</name>
    <name type="common">Guinea worm</name>
    <dbReference type="NCBI Taxonomy" id="318479"/>
    <lineage>
        <taxon>Eukaryota</taxon>
        <taxon>Metazoa</taxon>
        <taxon>Ecdysozoa</taxon>
        <taxon>Nematoda</taxon>
        <taxon>Chromadorea</taxon>
        <taxon>Rhabditida</taxon>
        <taxon>Spirurina</taxon>
        <taxon>Dracunculoidea</taxon>
        <taxon>Dracunculidae</taxon>
        <taxon>Dracunculus</taxon>
    </lineage>
</organism>
<evidence type="ECO:0000313" key="15">
    <source>
        <dbReference type="Proteomes" id="UP000038040"/>
    </source>
</evidence>
<dbReference type="InterPro" id="IPR036961">
    <property type="entry name" value="Kinesin_motor_dom_sf"/>
</dbReference>
<evidence type="ECO:0000256" key="1">
    <source>
        <dbReference type="ARBA" id="ARBA00004245"/>
    </source>
</evidence>
<dbReference type="Proteomes" id="UP000038040">
    <property type="component" value="Unplaced"/>
</dbReference>
<evidence type="ECO:0000256" key="12">
    <source>
        <dbReference type="SAM" id="MobiDB-lite"/>
    </source>
</evidence>
<dbReference type="GO" id="GO:0008017">
    <property type="term" value="F:microtubule binding"/>
    <property type="evidence" value="ECO:0007669"/>
    <property type="project" value="InterPro"/>
</dbReference>
<dbReference type="PRINTS" id="PR00380">
    <property type="entry name" value="KINESINHEAVY"/>
</dbReference>
<comment type="subcellular location">
    <subcellularLocation>
        <location evidence="1">Cytoplasm</location>
        <location evidence="1">Cytoskeleton</location>
    </subcellularLocation>
</comment>
<dbReference type="PROSITE" id="PS50067">
    <property type="entry name" value="KINESIN_MOTOR_2"/>
    <property type="match status" value="1"/>
</dbReference>
<dbReference type="GO" id="GO:0051231">
    <property type="term" value="P:spindle elongation"/>
    <property type="evidence" value="ECO:0007669"/>
    <property type="project" value="TreeGrafter"/>
</dbReference>
<sequence length="1107" mass="127413">MSDTVAVKVAIRVRPFSEREMAENCRECLQYFAQHSQIAISEKIFAFDNVFDPTTPQDVVYNLCAAPLLEHLFKGYNCTILAYGQTGSGKTYTMGTEETYERMKSEERGVIPRIVDSVFDRIGSSNDFDVSVSMLEIYEEKILDLLNSSRDLLQIRELKGNVFVQGLSTHQVDNLAATMIELEKGCQLRSKGETAMNDKSSRSHAIFTIYISKKPTDDDETSFKSKLHLVDLAGSERLKKTQAEGERMREGIKINEGLLALGNVIAALSEQGTTGRHIPYRDSKITRLLQDSLGGNSYTVMIACVSPAEVNAEETLATLRYADRTKKIKNKPMVNIDPNIAAMERLKSELATVKLELLALRGENNSHTTSYGLKMPTKYEFDDLEKRYCELQNENHKLNVRFAESVAENSRFVEQLLVAEQMIEKLKGAISNAHSLIDERDKAGNYKDILNLFDLSHFNIQPDDENENSVVCEVDENDDGGNDQNYVSKFLTTQTALQHRMADILEEIKNKEKAFEATTASQAEIEKMRAAFTAEVEELQQKLIALEAERNELITKLKGSTTHHKVSEERRKRLLELEKQLDAYKKRLAEIKRLERENNNLQLKAKQLNHELMELKKLRVKMSKKLKDEEAKFRNWKVKADRELMQMKNRERKREMEMARQQQASSLQLAVYRRKYEEANACNRRLQQQLSRSSARTNTPRTDEQLLAFLDEELAIAFSAAEAKIHCKILNEQREALSIQLKNLETQLNCLKSEPPYKRRASNDGANTDSEKELNLLEEIKNVKREIELRSTELNDIQAKCKKADSEDRVEQRWSSCHSLVEAKIALKHIFSLAIKERRSAFEKEILLEELKRKLEERSKNFNMKIENLENQLRNEKKAIETLKGARIHSAYMNIQRVSEEIDLDDEILSQTFTKDVMNENSFDYSEQVRNSIAETEDKQMLRLQNDQHLRKRSLSHNAECDYAIYSMRDRKRISEEQSTEHSYVHWSAMRLRPRSAKANALQSSSDEDENDRRANEDINDISYYPTPNKKCKRSDRHRTSVFENPVSHRTSVSNHGGKIGENNTALSGFSGIQEEKWSREKDQLASSLLGMDRRVISKSLFDNPMK</sequence>
<dbReference type="GO" id="GO:0007052">
    <property type="term" value="P:mitotic spindle organization"/>
    <property type="evidence" value="ECO:0007669"/>
    <property type="project" value="TreeGrafter"/>
</dbReference>
<evidence type="ECO:0000256" key="5">
    <source>
        <dbReference type="ARBA" id="ARBA00022840"/>
    </source>
</evidence>
<evidence type="ECO:0000313" key="16">
    <source>
        <dbReference type="Proteomes" id="UP000274756"/>
    </source>
</evidence>
<evidence type="ECO:0000313" key="17">
    <source>
        <dbReference type="WBParaSite" id="DME_0000564601-mRNA-1"/>
    </source>
</evidence>
<dbReference type="SMART" id="SM00129">
    <property type="entry name" value="KISc"/>
    <property type="match status" value="1"/>
</dbReference>
<feature type="region of interest" description="Disordered" evidence="12">
    <location>
        <begin position="996"/>
        <end position="1037"/>
    </location>
</feature>
<keyword evidence="8" id="KW-0206">Cytoskeleton</keyword>
<keyword evidence="5 10" id="KW-0067">ATP-binding</keyword>
<dbReference type="GO" id="GO:0007018">
    <property type="term" value="P:microtubule-based movement"/>
    <property type="evidence" value="ECO:0007669"/>
    <property type="project" value="InterPro"/>
</dbReference>